<comment type="caution">
    <text evidence="1">The sequence shown here is derived from an EMBL/GenBank/DDBJ whole genome shotgun (WGS) entry which is preliminary data.</text>
</comment>
<evidence type="ECO:0000313" key="1">
    <source>
        <dbReference type="EMBL" id="RIB10144.1"/>
    </source>
</evidence>
<evidence type="ECO:0000313" key="2">
    <source>
        <dbReference type="Proteomes" id="UP000266673"/>
    </source>
</evidence>
<name>A0A397UJ34_9GLOM</name>
<dbReference type="EMBL" id="QKWP01001286">
    <property type="protein sequence ID" value="RIB10144.1"/>
    <property type="molecule type" value="Genomic_DNA"/>
</dbReference>
<dbReference type="Proteomes" id="UP000266673">
    <property type="component" value="Unassembled WGS sequence"/>
</dbReference>
<proteinExistence type="predicted"/>
<reference evidence="1 2" key="1">
    <citation type="submission" date="2018-06" db="EMBL/GenBank/DDBJ databases">
        <title>Comparative genomics reveals the genomic features of Rhizophagus irregularis, R. cerebriforme, R. diaphanum and Gigaspora rosea, and their symbiotic lifestyle signature.</title>
        <authorList>
            <person name="Morin E."/>
            <person name="San Clemente H."/>
            <person name="Chen E.C.H."/>
            <person name="De La Providencia I."/>
            <person name="Hainaut M."/>
            <person name="Kuo A."/>
            <person name="Kohler A."/>
            <person name="Murat C."/>
            <person name="Tang N."/>
            <person name="Roy S."/>
            <person name="Loubradou J."/>
            <person name="Henrissat B."/>
            <person name="Grigoriev I.V."/>
            <person name="Corradi N."/>
            <person name="Roux C."/>
            <person name="Martin F.M."/>
        </authorList>
    </citation>
    <scope>NUCLEOTIDE SEQUENCE [LARGE SCALE GENOMIC DNA]</scope>
    <source>
        <strain evidence="1 2">DAOM 194757</strain>
    </source>
</reference>
<organism evidence="1 2">
    <name type="scientific">Gigaspora rosea</name>
    <dbReference type="NCBI Taxonomy" id="44941"/>
    <lineage>
        <taxon>Eukaryota</taxon>
        <taxon>Fungi</taxon>
        <taxon>Fungi incertae sedis</taxon>
        <taxon>Mucoromycota</taxon>
        <taxon>Glomeromycotina</taxon>
        <taxon>Glomeromycetes</taxon>
        <taxon>Diversisporales</taxon>
        <taxon>Gigasporaceae</taxon>
        <taxon>Gigaspora</taxon>
    </lineage>
</organism>
<keyword evidence="2" id="KW-1185">Reference proteome</keyword>
<protein>
    <submittedName>
        <fullName evidence="1">Uncharacterized protein</fullName>
    </submittedName>
</protein>
<accession>A0A397UJ34</accession>
<gene>
    <name evidence="1" type="ORF">C2G38_2250954</name>
</gene>
<sequence>MSGESYIKESLNKNLKQVSKILDFDVTLENLIKGYLEVLQNLILKFIELKEKKDIEMSCDGQEMDTIVDEIIDKIDHKILVKNNEVPNVDDIDRVNDVGYYNQDWKETASSEISRKEVEKGEFDWKGRIKTKDKNTKTLRYFEELTIGIKKQKGLPNVHPEIKETSYTGSCYQDEIEVKENETFEEYLGLVENDDLDGYFDPREFYEKNRSGLVNFCEKWKNRVTDMLIQVEANAKKILKEKILDQIWSLNVVPSQVVQGLAEGERKP</sequence>
<dbReference type="AlphaFoldDB" id="A0A397UJ34"/>